<accession>A0A415MCU8</accession>
<dbReference type="GO" id="GO:0003677">
    <property type="term" value="F:DNA binding"/>
    <property type="evidence" value="ECO:0007669"/>
    <property type="project" value="InterPro"/>
</dbReference>
<proteinExistence type="predicted"/>
<dbReference type="RefSeq" id="WP_118264673.1">
    <property type="nucleotide sequence ID" value="NZ_DAWEPM010000023.1"/>
</dbReference>
<evidence type="ECO:0000313" key="3">
    <source>
        <dbReference type="Proteomes" id="UP000285201"/>
    </source>
</evidence>
<dbReference type="SMART" id="SM00530">
    <property type="entry name" value="HTH_XRE"/>
    <property type="match status" value="1"/>
</dbReference>
<name>A0A415MCU8_9FIRM</name>
<comment type="caution">
    <text evidence="2">The sequence shown here is derived from an EMBL/GenBank/DDBJ whole genome shotgun (WGS) entry which is preliminary data.</text>
</comment>
<gene>
    <name evidence="2" type="ORF">DW007_04020</name>
</gene>
<dbReference type="InterPro" id="IPR001387">
    <property type="entry name" value="Cro/C1-type_HTH"/>
</dbReference>
<dbReference type="AlphaFoldDB" id="A0A415MCU8"/>
<feature type="domain" description="HTH cro/C1-type" evidence="1">
    <location>
        <begin position="32"/>
        <end position="83"/>
    </location>
</feature>
<organism evidence="2 3">
    <name type="scientific">Lachnospira eligens</name>
    <dbReference type="NCBI Taxonomy" id="39485"/>
    <lineage>
        <taxon>Bacteria</taxon>
        <taxon>Bacillati</taxon>
        <taxon>Bacillota</taxon>
        <taxon>Clostridia</taxon>
        <taxon>Lachnospirales</taxon>
        <taxon>Lachnospiraceae</taxon>
        <taxon>Lachnospira</taxon>
    </lineage>
</organism>
<dbReference type="PROSITE" id="PS50943">
    <property type="entry name" value="HTH_CROC1"/>
    <property type="match status" value="1"/>
</dbReference>
<protein>
    <submittedName>
        <fullName evidence="2">XRE family transcriptional regulator</fullName>
    </submittedName>
</protein>
<reference evidence="2 3" key="1">
    <citation type="submission" date="2018-08" db="EMBL/GenBank/DDBJ databases">
        <title>A genome reference for cultivated species of the human gut microbiota.</title>
        <authorList>
            <person name="Zou Y."/>
            <person name="Xue W."/>
            <person name="Luo G."/>
        </authorList>
    </citation>
    <scope>NUCLEOTIDE SEQUENCE [LARGE SCALE GENOMIC DNA]</scope>
    <source>
        <strain evidence="2 3">AF36-7BH</strain>
    </source>
</reference>
<evidence type="ECO:0000259" key="1">
    <source>
        <dbReference type="PROSITE" id="PS50943"/>
    </source>
</evidence>
<dbReference type="Pfam" id="PF01381">
    <property type="entry name" value="HTH_3"/>
    <property type="match status" value="1"/>
</dbReference>
<dbReference type="SUPFAM" id="SSF47413">
    <property type="entry name" value="lambda repressor-like DNA-binding domains"/>
    <property type="match status" value="1"/>
</dbReference>
<dbReference type="Gene3D" id="1.10.260.40">
    <property type="entry name" value="lambda repressor-like DNA-binding domains"/>
    <property type="match status" value="1"/>
</dbReference>
<dbReference type="EMBL" id="QROY01000003">
    <property type="protein sequence ID" value="RHL70154.1"/>
    <property type="molecule type" value="Genomic_DNA"/>
</dbReference>
<sequence length="88" mass="10179">MDYMINNDDFNILIETQQKKMKEDVAQQYISARKALKLTQEDIANKSGIKRPNITRFERGDYNPTIDMLVKVAASMGKKLEINLVDKE</sequence>
<dbReference type="InterPro" id="IPR010982">
    <property type="entry name" value="Lambda_DNA-bd_dom_sf"/>
</dbReference>
<evidence type="ECO:0000313" key="2">
    <source>
        <dbReference type="EMBL" id="RHL70154.1"/>
    </source>
</evidence>
<dbReference type="CDD" id="cd00093">
    <property type="entry name" value="HTH_XRE"/>
    <property type="match status" value="1"/>
</dbReference>
<dbReference type="Proteomes" id="UP000285201">
    <property type="component" value="Unassembled WGS sequence"/>
</dbReference>